<evidence type="ECO:0000313" key="7">
    <source>
        <dbReference type="Proteomes" id="UP000240572"/>
    </source>
</evidence>
<sequence length="806" mass="90376">MKSAIIAILLGLFFFLPATAQTNPYILQGTIRNPEGMPLDIATVQLLNADGASQSFTQSDSLGQYRFEIARKGTYHVKVSYLGYTPGESAGMILEQDSTYTLPDLVLQPSASNDLKQVTITATKNLYEQRPDKLIMNVENNPIAAGNSVFQLLRQAPAVGVDKDENLQLKGATVQIYIDGKPAFLSGTQLTEYLKNLPADLVATVEIIAQPSGRFEAAGSAGIINIRLKKNKVYGLNGSANLGAGVGRYPKANSGLNINYRKGKWNLFGNAYAGYGESYNWLTLNSKINGTQPIYQERDNYWRPRTHWLSYSGGVDYYLTEKSVLGLLINGESTKEKAITTNSTIFKDAAMQPYQYINSTKDDNQRSGNNAYNLNYKTTLDSAGSELSANLDYARYDRKATDINTNLFRSGSQEESRSPYIFRNTQPATVNFAAAKVDYNLNLRNKMRIETGARYSYVNSDNNLKADSLRNGDWTPDGGRSNHFIYREQIAAAYATWTAERKSSSLQLGLRAEHTQGSGEAITLGQVNKRSYLSLFPTLFFSQKLDTNNSLNFSYGRRIQRPDYQSLNPFVMFVDPYTVFEGNPNLQPSFSHAFELKHTYKQLLFTSLSYRYTKDAAIMVIQQDAATGATRNISSNGETAHQLILNVFIQLNPTSWWSTQNYANLIATQAVSHIPGYSYDTRALAGYFNSNHTFSVKHGIKIQTDFYYGIPRKDGLAKIQSEYAWNLGVQKQFLGDRLTVKCNATNIIGTYAYRAHYLGQGLDIRWRNEWEGRRVNISFSYKFGSQKIKAARDRDISSDEKSRIRL</sequence>
<organism evidence="6 7">
    <name type="scientific">Taibaiella chishuiensis</name>
    <dbReference type="NCBI Taxonomy" id="1434707"/>
    <lineage>
        <taxon>Bacteria</taxon>
        <taxon>Pseudomonadati</taxon>
        <taxon>Bacteroidota</taxon>
        <taxon>Chitinophagia</taxon>
        <taxon>Chitinophagales</taxon>
        <taxon>Chitinophagaceae</taxon>
        <taxon>Taibaiella</taxon>
    </lineage>
</organism>
<feature type="signal peptide" evidence="4">
    <location>
        <begin position="1"/>
        <end position="20"/>
    </location>
</feature>
<dbReference type="PANTHER" id="PTHR40980">
    <property type="entry name" value="PLUG DOMAIN-CONTAINING PROTEIN"/>
    <property type="match status" value="1"/>
</dbReference>
<dbReference type="InterPro" id="IPR041700">
    <property type="entry name" value="OMP_b-brl_3"/>
</dbReference>
<keyword evidence="4" id="KW-0732">Signal</keyword>
<dbReference type="SUPFAM" id="SSF56935">
    <property type="entry name" value="Porins"/>
    <property type="match status" value="1"/>
</dbReference>
<evidence type="ECO:0000256" key="1">
    <source>
        <dbReference type="ARBA" id="ARBA00004442"/>
    </source>
</evidence>
<dbReference type="InterPro" id="IPR036942">
    <property type="entry name" value="Beta-barrel_TonB_sf"/>
</dbReference>
<evidence type="ECO:0000259" key="5">
    <source>
        <dbReference type="Pfam" id="PF14905"/>
    </source>
</evidence>
<comment type="caution">
    <text evidence="6">The sequence shown here is derived from an EMBL/GenBank/DDBJ whole genome shotgun (WGS) entry which is preliminary data.</text>
</comment>
<dbReference type="Pfam" id="PF13620">
    <property type="entry name" value="CarboxypepD_reg"/>
    <property type="match status" value="1"/>
</dbReference>
<evidence type="ECO:0000256" key="3">
    <source>
        <dbReference type="ARBA" id="ARBA00023237"/>
    </source>
</evidence>
<dbReference type="Proteomes" id="UP000240572">
    <property type="component" value="Unassembled WGS sequence"/>
</dbReference>
<evidence type="ECO:0000256" key="4">
    <source>
        <dbReference type="SAM" id="SignalP"/>
    </source>
</evidence>
<gene>
    <name evidence="6" type="ORF">B0I18_11071</name>
</gene>
<evidence type="ECO:0000256" key="2">
    <source>
        <dbReference type="ARBA" id="ARBA00023136"/>
    </source>
</evidence>
<dbReference type="Gene3D" id="2.60.40.1120">
    <property type="entry name" value="Carboxypeptidase-like, regulatory domain"/>
    <property type="match status" value="1"/>
</dbReference>
<dbReference type="OrthoDB" id="606851at2"/>
<dbReference type="EMBL" id="PYGD01000010">
    <property type="protein sequence ID" value="PSK89772.1"/>
    <property type="molecule type" value="Genomic_DNA"/>
</dbReference>
<keyword evidence="2" id="KW-0472">Membrane</keyword>
<feature type="chain" id="PRO_5015150263" evidence="4">
    <location>
        <begin position="21"/>
        <end position="806"/>
    </location>
</feature>
<dbReference type="Gene3D" id="2.40.170.20">
    <property type="entry name" value="TonB-dependent receptor, beta-barrel domain"/>
    <property type="match status" value="1"/>
</dbReference>
<evidence type="ECO:0000313" key="6">
    <source>
        <dbReference type="EMBL" id="PSK89772.1"/>
    </source>
</evidence>
<feature type="domain" description="Outer membrane protein beta-barrel" evidence="5">
    <location>
        <begin position="379"/>
        <end position="781"/>
    </location>
</feature>
<dbReference type="SUPFAM" id="SSF49464">
    <property type="entry name" value="Carboxypeptidase regulatory domain-like"/>
    <property type="match status" value="1"/>
</dbReference>
<dbReference type="RefSeq" id="WP_106524580.1">
    <property type="nucleotide sequence ID" value="NZ_PYGD01000010.1"/>
</dbReference>
<proteinExistence type="predicted"/>
<dbReference type="Pfam" id="PF14905">
    <property type="entry name" value="OMP_b-brl_3"/>
    <property type="match status" value="1"/>
</dbReference>
<name>A0A2P8CXT2_9BACT</name>
<dbReference type="AlphaFoldDB" id="A0A2P8CXT2"/>
<protein>
    <submittedName>
        <fullName evidence="6">Outer membrane receptor protein involved in Fe transport</fullName>
    </submittedName>
</protein>
<dbReference type="PANTHER" id="PTHR40980:SF4">
    <property type="entry name" value="TONB-DEPENDENT RECEPTOR-LIKE BETA-BARREL DOMAIN-CONTAINING PROTEIN"/>
    <property type="match status" value="1"/>
</dbReference>
<reference evidence="6 7" key="1">
    <citation type="submission" date="2018-03" db="EMBL/GenBank/DDBJ databases">
        <title>Genomic Encyclopedia of Type Strains, Phase III (KMG-III): the genomes of soil and plant-associated and newly described type strains.</title>
        <authorList>
            <person name="Whitman W."/>
        </authorList>
    </citation>
    <scope>NUCLEOTIDE SEQUENCE [LARGE SCALE GENOMIC DNA]</scope>
    <source>
        <strain evidence="6 7">CGMCC 1.12700</strain>
    </source>
</reference>
<keyword evidence="3" id="KW-0998">Cell outer membrane</keyword>
<keyword evidence="6" id="KW-0675">Receptor</keyword>
<dbReference type="GO" id="GO:0009279">
    <property type="term" value="C:cell outer membrane"/>
    <property type="evidence" value="ECO:0007669"/>
    <property type="project" value="UniProtKB-SubCell"/>
</dbReference>
<keyword evidence="7" id="KW-1185">Reference proteome</keyword>
<accession>A0A2P8CXT2</accession>
<comment type="subcellular location">
    <subcellularLocation>
        <location evidence="1">Cell outer membrane</location>
    </subcellularLocation>
</comment>
<dbReference type="InterPro" id="IPR008969">
    <property type="entry name" value="CarboxyPept-like_regulatory"/>
</dbReference>